<accession>A0A1Y1S0Y2</accession>
<feature type="transmembrane region" description="Helical" evidence="1">
    <location>
        <begin position="81"/>
        <end position="102"/>
    </location>
</feature>
<evidence type="ECO:0000256" key="1">
    <source>
        <dbReference type="SAM" id="Phobius"/>
    </source>
</evidence>
<evidence type="ECO:0000313" key="3">
    <source>
        <dbReference type="Proteomes" id="UP000192343"/>
    </source>
</evidence>
<dbReference type="AlphaFoldDB" id="A0A1Y1S0Y2"/>
<keyword evidence="3" id="KW-1185">Reference proteome</keyword>
<comment type="caution">
    <text evidence="2">The sequence shown here is derived from an EMBL/GenBank/DDBJ whole genome shotgun (WGS) entry which is preliminary data.</text>
</comment>
<dbReference type="Proteomes" id="UP000192343">
    <property type="component" value="Unassembled WGS sequence"/>
</dbReference>
<feature type="transmembrane region" description="Helical" evidence="1">
    <location>
        <begin position="142"/>
        <end position="161"/>
    </location>
</feature>
<dbReference type="OrthoDB" id="307757at2"/>
<dbReference type="RefSeq" id="WP_083048933.1">
    <property type="nucleotide sequence ID" value="NZ_CAXXQO010000003.1"/>
</dbReference>
<dbReference type="InterPro" id="IPR014535">
    <property type="entry name" value="Hpre_diP_synt_I"/>
</dbReference>
<dbReference type="STRING" id="1963862.B4O97_05190"/>
<evidence type="ECO:0000313" key="2">
    <source>
        <dbReference type="EMBL" id="ORC37021.1"/>
    </source>
</evidence>
<proteinExistence type="predicted"/>
<keyword evidence="1" id="KW-0812">Transmembrane</keyword>
<reference evidence="2 3" key="1">
    <citation type="submission" date="2017-03" db="EMBL/GenBank/DDBJ databases">
        <title>Draft Genome sequence of Marispirochaeta sp. strain JC444.</title>
        <authorList>
            <person name="Shivani Y."/>
            <person name="Subhash Y."/>
            <person name="Sasikala C."/>
            <person name="Ramana C."/>
        </authorList>
    </citation>
    <scope>NUCLEOTIDE SEQUENCE [LARGE SCALE GENOMIC DNA]</scope>
    <source>
        <strain evidence="2 3">JC444</strain>
    </source>
</reference>
<dbReference type="PIRSF" id="PIRSF027391">
    <property type="entry name" value="Hpre_diP_synt_I"/>
    <property type="match status" value="1"/>
</dbReference>
<keyword evidence="1" id="KW-1133">Transmembrane helix</keyword>
<dbReference type="EMBL" id="MWQY01000004">
    <property type="protein sequence ID" value="ORC37021.1"/>
    <property type="molecule type" value="Genomic_DNA"/>
</dbReference>
<keyword evidence="1" id="KW-0472">Membrane</keyword>
<name>A0A1Y1S0Y2_9SPIO</name>
<feature type="transmembrane region" description="Helical" evidence="1">
    <location>
        <begin position="7"/>
        <end position="27"/>
    </location>
</feature>
<organism evidence="2 3">
    <name type="scientific">Marispirochaeta aestuarii</name>
    <dbReference type="NCBI Taxonomy" id="1963862"/>
    <lineage>
        <taxon>Bacteria</taxon>
        <taxon>Pseudomonadati</taxon>
        <taxon>Spirochaetota</taxon>
        <taxon>Spirochaetia</taxon>
        <taxon>Spirochaetales</taxon>
        <taxon>Spirochaetaceae</taxon>
        <taxon>Marispirochaeta</taxon>
    </lineage>
</organism>
<dbReference type="InterPro" id="IPR010898">
    <property type="entry name" value="Hpre_diP_synth_I"/>
</dbReference>
<dbReference type="Pfam" id="PF07456">
    <property type="entry name" value="Hpre_diP_synt_I"/>
    <property type="match status" value="1"/>
</dbReference>
<sequence>MFSERVLNRLAMLGALSLFLSTVEYLFPRPIPFMRLGLANLPVILYLDLLGSDSEDSTGTYFLLILIKVLGQGMVNGTMASYVFLFSLAGSFSSGLAMWLAWRYLRPNISFLGVSVLGALVSNMSQILLSIVFIFGPAAWRILPWFLGIGLGSGFFIGLFARSFSEKSRWWKALKDSALETT</sequence>
<feature type="transmembrane region" description="Helical" evidence="1">
    <location>
        <begin position="109"/>
        <end position="136"/>
    </location>
</feature>
<protein>
    <recommendedName>
        <fullName evidence="4">Heptaprenyl diphosphate synthase</fullName>
    </recommendedName>
</protein>
<gene>
    <name evidence="2" type="ORF">B4O97_05190</name>
</gene>
<evidence type="ECO:0008006" key="4">
    <source>
        <dbReference type="Google" id="ProtNLM"/>
    </source>
</evidence>